<evidence type="ECO:0000313" key="2">
    <source>
        <dbReference type="EMBL" id="KYH33104.1"/>
    </source>
</evidence>
<dbReference type="Pfam" id="PF02915">
    <property type="entry name" value="Rubrerythrin"/>
    <property type="match status" value="1"/>
</dbReference>
<feature type="domain" description="Rubrerythrin diiron-binding" evidence="1">
    <location>
        <begin position="7"/>
        <end position="146"/>
    </location>
</feature>
<dbReference type="SUPFAM" id="SSF47240">
    <property type="entry name" value="Ferritin-like"/>
    <property type="match status" value="1"/>
</dbReference>
<dbReference type="PATRIC" id="fig|1122241.3.peg.930"/>
<protein>
    <submittedName>
        <fullName evidence="2">Rubrerythrin</fullName>
    </submittedName>
</protein>
<proteinExistence type="predicted"/>
<reference evidence="2 3" key="1">
    <citation type="submission" date="2016-02" db="EMBL/GenBank/DDBJ databases">
        <title>Genome sequence of Moorella mulderi DSM 14980.</title>
        <authorList>
            <person name="Poehlein A."/>
            <person name="Daniel R."/>
        </authorList>
    </citation>
    <scope>NUCLEOTIDE SEQUENCE [LARGE SCALE GENOMIC DNA]</scope>
    <source>
        <strain evidence="2 3">DSM 14980</strain>
    </source>
</reference>
<organism evidence="2 3">
    <name type="scientific">Moorella mulderi DSM 14980</name>
    <dbReference type="NCBI Taxonomy" id="1122241"/>
    <lineage>
        <taxon>Bacteria</taxon>
        <taxon>Bacillati</taxon>
        <taxon>Bacillota</taxon>
        <taxon>Clostridia</taxon>
        <taxon>Neomoorellales</taxon>
        <taxon>Neomoorellaceae</taxon>
        <taxon>Neomoorella</taxon>
    </lineage>
</organism>
<dbReference type="GO" id="GO:0046872">
    <property type="term" value="F:metal ion binding"/>
    <property type="evidence" value="ECO:0007669"/>
    <property type="project" value="InterPro"/>
</dbReference>
<dbReference type="OrthoDB" id="5405405at2"/>
<evidence type="ECO:0000259" key="1">
    <source>
        <dbReference type="Pfam" id="PF02915"/>
    </source>
</evidence>
<evidence type="ECO:0000313" key="3">
    <source>
        <dbReference type="Proteomes" id="UP000075670"/>
    </source>
</evidence>
<dbReference type="InterPro" id="IPR009078">
    <property type="entry name" value="Ferritin-like_SF"/>
</dbReference>
<dbReference type="GO" id="GO:0016491">
    <property type="term" value="F:oxidoreductase activity"/>
    <property type="evidence" value="ECO:0007669"/>
    <property type="project" value="InterPro"/>
</dbReference>
<dbReference type="RefSeq" id="WP_062282005.1">
    <property type="nucleotide sequence ID" value="NZ_LTBC01000002.1"/>
</dbReference>
<dbReference type="InterPro" id="IPR003251">
    <property type="entry name" value="Rr_diiron-bd_dom"/>
</dbReference>
<dbReference type="CDD" id="cd01045">
    <property type="entry name" value="Ferritin_like_AB"/>
    <property type="match status" value="1"/>
</dbReference>
<sequence>MFHASEVFAFARAIEQKGQAFYQAMAASARDDKVRKLFQRLALEEGQHILDFDQLASKATPYDPPESYPGEYEAYMQALVDSNVFPKDLHPETLPKQITTDIEALNFAIQFEKDALLFFSGLKNLVSVTETAMIDELLRQERRHLCELHSALQNK</sequence>
<keyword evidence="3" id="KW-1185">Reference proteome</keyword>
<dbReference type="Gene3D" id="1.20.1260.10">
    <property type="match status" value="1"/>
</dbReference>
<comment type="caution">
    <text evidence="2">The sequence shown here is derived from an EMBL/GenBank/DDBJ whole genome shotgun (WGS) entry which is preliminary data.</text>
</comment>
<name>A0A151AZN8_9FIRM</name>
<dbReference type="Proteomes" id="UP000075670">
    <property type="component" value="Unassembled WGS sequence"/>
</dbReference>
<dbReference type="InterPro" id="IPR012347">
    <property type="entry name" value="Ferritin-like"/>
</dbReference>
<accession>A0A151AZN8</accession>
<dbReference type="AlphaFoldDB" id="A0A151AZN8"/>
<gene>
    <name evidence="2" type="ORF">MOMUL_08820</name>
</gene>
<dbReference type="EMBL" id="LTBC01000002">
    <property type="protein sequence ID" value="KYH33104.1"/>
    <property type="molecule type" value="Genomic_DNA"/>
</dbReference>